<accession>A0A5B8RLR9</accession>
<evidence type="ECO:0000256" key="1">
    <source>
        <dbReference type="SAM" id="Phobius"/>
    </source>
</evidence>
<feature type="transmembrane region" description="Helical" evidence="1">
    <location>
        <begin position="5"/>
        <end position="22"/>
    </location>
</feature>
<protein>
    <submittedName>
        <fullName evidence="2">Uncharacterized protein</fullName>
    </submittedName>
</protein>
<proteinExistence type="predicted"/>
<evidence type="ECO:0000313" key="2">
    <source>
        <dbReference type="EMBL" id="QEA08245.1"/>
    </source>
</evidence>
<dbReference type="EMBL" id="MN081869">
    <property type="protein sequence ID" value="QEA08245.1"/>
    <property type="molecule type" value="Genomic_DNA"/>
</dbReference>
<keyword evidence="1" id="KW-0812">Transmembrane</keyword>
<sequence>MRKMLTYTIYIVIYLYLTYIINEVECKPYTLPYRNPTDTEIENNTPIKISDTPIPDVDTAVEESNRIFSIQKLFTSRTF</sequence>
<keyword evidence="1" id="KW-0472">Membrane</keyword>
<keyword evidence="1" id="KW-1133">Transmembrane helix</keyword>
<name>A0A5B8RLR9_9VIRU</name>
<reference evidence="2" key="1">
    <citation type="journal article" date="2019" name="Viruses">
        <title>Detection and Characterization of Invertebrate Iridoviruses Found in Reptiles and Prey Insects in Europe over the Past Two Decades.</title>
        <authorList>
            <person name="Papp T."/>
            <person name="Marschang R.E."/>
        </authorList>
    </citation>
    <scope>NUCLEOTIDE SEQUENCE</scope>
    <source>
        <strain evidence="2">Liz-CrIV</strain>
    </source>
</reference>
<organism evidence="2">
    <name type="scientific">Iridovirus Liz-CrIV</name>
    <dbReference type="NCBI Taxonomy" id="2594309"/>
    <lineage>
        <taxon>Viruses</taxon>
        <taxon>Varidnaviria</taxon>
        <taxon>Bamfordvirae</taxon>
        <taxon>Nucleocytoviricota</taxon>
        <taxon>Megaviricetes</taxon>
        <taxon>Pimascovirales</taxon>
        <taxon>Pimascovirales incertae sedis</taxon>
        <taxon>Iridoviridae</taxon>
    </lineage>
</organism>